<feature type="transmembrane region" description="Helical" evidence="2">
    <location>
        <begin position="34"/>
        <end position="57"/>
    </location>
</feature>
<dbReference type="OrthoDB" id="9797274at2"/>
<keyword evidence="5" id="KW-1185">Reference proteome</keyword>
<comment type="caution">
    <text evidence="4">The sequence shown here is derived from an EMBL/GenBank/DDBJ whole genome shotgun (WGS) entry which is preliminary data.</text>
</comment>
<dbReference type="InterPro" id="IPR011856">
    <property type="entry name" value="tRNA_endonuc-like_dom_sf"/>
</dbReference>
<dbReference type="GO" id="GO:0009307">
    <property type="term" value="P:DNA restriction-modification system"/>
    <property type="evidence" value="ECO:0007669"/>
    <property type="project" value="InterPro"/>
</dbReference>
<dbReference type="AlphaFoldDB" id="A0A0R2BIE6"/>
<dbReference type="EMBL" id="AYYK01000008">
    <property type="protein sequence ID" value="KRM79063.1"/>
    <property type="molecule type" value="Genomic_DNA"/>
</dbReference>
<feature type="domain" description="Restriction endonuclease type IV Mrr" evidence="3">
    <location>
        <begin position="68"/>
        <end position="178"/>
    </location>
</feature>
<dbReference type="GO" id="GO:0003677">
    <property type="term" value="F:DNA binding"/>
    <property type="evidence" value="ECO:0007669"/>
    <property type="project" value="InterPro"/>
</dbReference>
<accession>A0A0R2BIE6</accession>
<dbReference type="Proteomes" id="UP000051813">
    <property type="component" value="Unassembled WGS sequence"/>
</dbReference>
<dbReference type="Gene3D" id="3.40.1350.10">
    <property type="match status" value="1"/>
</dbReference>
<evidence type="ECO:0000256" key="2">
    <source>
        <dbReference type="SAM" id="Phobius"/>
    </source>
</evidence>
<dbReference type="InterPro" id="IPR052906">
    <property type="entry name" value="Type_IV_Methyl-Rstrct_Enzyme"/>
</dbReference>
<name>A0A0R2BIE6_9LACO</name>
<protein>
    <recommendedName>
        <fullName evidence="3">Restriction endonuclease type IV Mrr domain-containing protein</fullName>
    </recommendedName>
</protein>
<dbReference type="InterPro" id="IPR011335">
    <property type="entry name" value="Restrct_endonuc-II-like"/>
</dbReference>
<dbReference type="PATRIC" id="fig|1423738.3.peg.222"/>
<dbReference type="GO" id="GO:0015666">
    <property type="term" value="F:restriction endodeoxyribonuclease activity"/>
    <property type="evidence" value="ECO:0007669"/>
    <property type="project" value="TreeGrafter"/>
</dbReference>
<feature type="transmembrane region" description="Helical" evidence="2">
    <location>
        <begin position="7"/>
        <end position="28"/>
    </location>
</feature>
<organism evidence="4 5">
    <name type="scientific">Lapidilactobacillus dextrinicus DSM 20335</name>
    <dbReference type="NCBI Taxonomy" id="1423738"/>
    <lineage>
        <taxon>Bacteria</taxon>
        <taxon>Bacillati</taxon>
        <taxon>Bacillota</taxon>
        <taxon>Bacilli</taxon>
        <taxon>Lactobacillales</taxon>
        <taxon>Lactobacillaceae</taxon>
        <taxon>Lapidilactobacillus</taxon>
    </lineage>
</organism>
<dbReference type="InterPro" id="IPR007560">
    <property type="entry name" value="Restrct_endonuc_IV_Mrr"/>
</dbReference>
<evidence type="ECO:0000313" key="4">
    <source>
        <dbReference type="EMBL" id="KRM79063.1"/>
    </source>
</evidence>
<evidence type="ECO:0000256" key="1">
    <source>
        <dbReference type="ARBA" id="ARBA00022801"/>
    </source>
</evidence>
<proteinExistence type="predicted"/>
<dbReference type="Pfam" id="PF04471">
    <property type="entry name" value="Mrr_cat"/>
    <property type="match status" value="1"/>
</dbReference>
<dbReference type="PANTHER" id="PTHR30015:SF6">
    <property type="entry name" value="SLL1429 PROTEIN"/>
    <property type="match status" value="1"/>
</dbReference>
<dbReference type="RefSeq" id="WP_057756638.1">
    <property type="nucleotide sequence ID" value="NZ_AYYK01000008.1"/>
</dbReference>
<keyword evidence="2" id="KW-0472">Membrane</keyword>
<dbReference type="SUPFAM" id="SSF52980">
    <property type="entry name" value="Restriction endonuclease-like"/>
    <property type="match status" value="1"/>
</dbReference>
<evidence type="ECO:0000313" key="5">
    <source>
        <dbReference type="Proteomes" id="UP000051813"/>
    </source>
</evidence>
<keyword evidence="2" id="KW-1133">Transmembrane helix</keyword>
<keyword evidence="2" id="KW-0812">Transmembrane</keyword>
<dbReference type="PANTHER" id="PTHR30015">
    <property type="entry name" value="MRR RESTRICTION SYSTEM PROTEIN"/>
    <property type="match status" value="1"/>
</dbReference>
<gene>
    <name evidence="4" type="ORF">FC84_GL000221</name>
</gene>
<evidence type="ECO:0000259" key="3">
    <source>
        <dbReference type="Pfam" id="PF04471"/>
    </source>
</evidence>
<dbReference type="STRING" id="1423738.FC84_GL000221"/>
<reference evidence="4 5" key="1">
    <citation type="journal article" date="2015" name="Genome Announc.">
        <title>Expanding the biotechnology potential of lactobacilli through comparative genomics of 213 strains and associated genera.</title>
        <authorList>
            <person name="Sun Z."/>
            <person name="Harris H.M."/>
            <person name="McCann A."/>
            <person name="Guo C."/>
            <person name="Argimon S."/>
            <person name="Zhang W."/>
            <person name="Yang X."/>
            <person name="Jeffery I.B."/>
            <person name="Cooney J.C."/>
            <person name="Kagawa T.F."/>
            <person name="Liu W."/>
            <person name="Song Y."/>
            <person name="Salvetti E."/>
            <person name="Wrobel A."/>
            <person name="Rasinkangas P."/>
            <person name="Parkhill J."/>
            <person name="Rea M.C."/>
            <person name="O'Sullivan O."/>
            <person name="Ritari J."/>
            <person name="Douillard F.P."/>
            <person name="Paul Ross R."/>
            <person name="Yang R."/>
            <person name="Briner A.E."/>
            <person name="Felis G.E."/>
            <person name="de Vos W.M."/>
            <person name="Barrangou R."/>
            <person name="Klaenhammer T.R."/>
            <person name="Caufield P.W."/>
            <person name="Cui Y."/>
            <person name="Zhang H."/>
            <person name="O'Toole P.W."/>
        </authorList>
    </citation>
    <scope>NUCLEOTIDE SEQUENCE [LARGE SCALE GENOMIC DNA]</scope>
    <source>
        <strain evidence="4 5">DSM 20335</strain>
    </source>
</reference>
<keyword evidence="1" id="KW-0378">Hydrolase</keyword>
<sequence>MRIFRYIATALTAIVWIIYIFAHQYLVLSQQNTIKAWLIIAALGLIVWWGISAYLYFFDFRRTNLRRIDKMSGLDFENYTAKLLEKSGFEDVVVTPATRDQGVDITAMLNGETYGFQCKRYEHPVDNSAVQEIFTGCAFYQLQNPVVITNTTFSPGAQELAAGVGVELVDRDILSQWLDKVKRQ</sequence>